<dbReference type="NCBIfam" id="TIGR02436">
    <property type="entry name" value="four helix bundle protein"/>
    <property type="match status" value="1"/>
</dbReference>
<name>A0A1I2AI57_9BACT</name>
<dbReference type="SUPFAM" id="SSF158446">
    <property type="entry name" value="IVS-encoded protein-like"/>
    <property type="match status" value="1"/>
</dbReference>
<dbReference type="Pfam" id="PF05635">
    <property type="entry name" value="23S_rRNA_IVP"/>
    <property type="match status" value="1"/>
</dbReference>
<dbReference type="Proteomes" id="UP000198964">
    <property type="component" value="Unassembled WGS sequence"/>
</dbReference>
<gene>
    <name evidence="2" type="ORF">DET52_104171</name>
    <name evidence="1" type="ORF">SAMN05216283_101126</name>
</gene>
<evidence type="ECO:0000313" key="1">
    <source>
        <dbReference type="EMBL" id="SFE43397.1"/>
    </source>
</evidence>
<proteinExistence type="predicted"/>
<reference evidence="1 3" key="1">
    <citation type="submission" date="2016-10" db="EMBL/GenBank/DDBJ databases">
        <authorList>
            <person name="de Groot N.N."/>
        </authorList>
    </citation>
    <scope>NUCLEOTIDE SEQUENCE [LARGE SCALE GENOMIC DNA]</scope>
    <source>
        <strain evidence="1 3">CGMCC 1.9156</strain>
    </source>
</reference>
<reference evidence="2 4" key="2">
    <citation type="submission" date="2019-03" db="EMBL/GenBank/DDBJ databases">
        <title>Freshwater and sediment microbial communities from various areas in North America, analyzing microbe dynamics in response to fracking.</title>
        <authorList>
            <person name="Lamendella R."/>
        </authorList>
    </citation>
    <scope>NUCLEOTIDE SEQUENCE [LARGE SCALE GENOMIC DNA]</scope>
    <source>
        <strain evidence="2 4">114D</strain>
    </source>
</reference>
<accession>A0A1I2AI57</accession>
<dbReference type="InterPro" id="IPR012657">
    <property type="entry name" value="23S_rRNA-intervening_sequence"/>
</dbReference>
<dbReference type="PANTHER" id="PTHR38471:SF2">
    <property type="entry name" value="FOUR HELIX BUNDLE PROTEIN"/>
    <property type="match status" value="1"/>
</dbReference>
<dbReference type="RefSeq" id="WP_093917883.1">
    <property type="nucleotide sequence ID" value="NZ_FONW01000001.1"/>
</dbReference>
<dbReference type="Gene3D" id="1.20.1440.60">
    <property type="entry name" value="23S rRNA-intervening sequence"/>
    <property type="match status" value="1"/>
</dbReference>
<dbReference type="Proteomes" id="UP000294848">
    <property type="component" value="Unassembled WGS sequence"/>
</dbReference>
<sequence length="120" mass="13860">MAHFRFMDLDIWKEAITLNDQLFDLAEEMGDARNYRVAEQLRAASLSISNNIAEGSGSFSAKDFANFLNMARRSVFETANIAYVAFRRQFLDEEQLNQVLNDLDSLSRKITNFRKSILRN</sequence>
<dbReference type="STRING" id="655355.SAMN05216283_101126"/>
<evidence type="ECO:0000313" key="2">
    <source>
        <dbReference type="EMBL" id="TDO02705.1"/>
    </source>
</evidence>
<dbReference type="EMBL" id="FONW01000001">
    <property type="protein sequence ID" value="SFE43397.1"/>
    <property type="molecule type" value="Genomic_DNA"/>
</dbReference>
<keyword evidence="3" id="KW-1185">Reference proteome</keyword>
<dbReference type="AlphaFoldDB" id="A0A1I2AI57"/>
<dbReference type="OrthoDB" id="9811959at2"/>
<dbReference type="EMBL" id="SNWI01000004">
    <property type="protein sequence ID" value="TDO02705.1"/>
    <property type="molecule type" value="Genomic_DNA"/>
</dbReference>
<dbReference type="PANTHER" id="PTHR38471">
    <property type="entry name" value="FOUR HELIX BUNDLE PROTEIN"/>
    <property type="match status" value="1"/>
</dbReference>
<evidence type="ECO:0000313" key="4">
    <source>
        <dbReference type="Proteomes" id="UP000294848"/>
    </source>
</evidence>
<organism evidence="1 3">
    <name type="scientific">Sunxiuqinia elliptica</name>
    <dbReference type="NCBI Taxonomy" id="655355"/>
    <lineage>
        <taxon>Bacteria</taxon>
        <taxon>Pseudomonadati</taxon>
        <taxon>Bacteroidota</taxon>
        <taxon>Bacteroidia</taxon>
        <taxon>Marinilabiliales</taxon>
        <taxon>Prolixibacteraceae</taxon>
        <taxon>Sunxiuqinia</taxon>
    </lineage>
</organism>
<evidence type="ECO:0000313" key="3">
    <source>
        <dbReference type="Proteomes" id="UP000198964"/>
    </source>
</evidence>
<protein>
    <submittedName>
        <fullName evidence="1">Four helix bundle protein</fullName>
    </submittedName>
</protein>
<dbReference type="InterPro" id="IPR036583">
    <property type="entry name" value="23S_rRNA_IVS_sf"/>
</dbReference>